<name>A0ACC1PET6_9PEZI</name>
<sequence length="126" mass="13192">MHLGKLAFAAHVAIETIPGISFIARPEAHLPGCTPAAALILRQYGGLLLASSFVCLTVIADSGLSTTTTQLLAASLGSYHAWPFYRALARIRSQGKQSSELGGPWVHFLVHGVCLGLFVHAAVAGT</sequence>
<dbReference type="Proteomes" id="UP001143856">
    <property type="component" value="Unassembled WGS sequence"/>
</dbReference>
<comment type="caution">
    <text evidence="1">The sequence shown here is derived from an EMBL/GenBank/DDBJ whole genome shotgun (WGS) entry which is preliminary data.</text>
</comment>
<reference evidence="1" key="1">
    <citation type="submission" date="2022-10" db="EMBL/GenBank/DDBJ databases">
        <title>Genome Sequence of Xylaria curta.</title>
        <authorList>
            <person name="Buettner E."/>
        </authorList>
    </citation>
    <scope>NUCLEOTIDE SEQUENCE</scope>
    <source>
        <strain evidence="1">Babe10</strain>
    </source>
</reference>
<dbReference type="EMBL" id="JAPDGR010000345">
    <property type="protein sequence ID" value="KAJ2991239.1"/>
    <property type="molecule type" value="Genomic_DNA"/>
</dbReference>
<evidence type="ECO:0000313" key="2">
    <source>
        <dbReference type="Proteomes" id="UP001143856"/>
    </source>
</evidence>
<organism evidence="1 2">
    <name type="scientific">Xylaria curta</name>
    <dbReference type="NCBI Taxonomy" id="42375"/>
    <lineage>
        <taxon>Eukaryota</taxon>
        <taxon>Fungi</taxon>
        <taxon>Dikarya</taxon>
        <taxon>Ascomycota</taxon>
        <taxon>Pezizomycotina</taxon>
        <taxon>Sordariomycetes</taxon>
        <taxon>Xylariomycetidae</taxon>
        <taxon>Xylariales</taxon>
        <taxon>Xylariaceae</taxon>
        <taxon>Xylaria</taxon>
    </lineage>
</organism>
<gene>
    <name evidence="1" type="ORF">NUW58_g2589</name>
</gene>
<keyword evidence="2" id="KW-1185">Reference proteome</keyword>
<protein>
    <submittedName>
        <fullName evidence="1">Uncharacterized protein</fullName>
    </submittedName>
</protein>
<evidence type="ECO:0000313" key="1">
    <source>
        <dbReference type="EMBL" id="KAJ2991239.1"/>
    </source>
</evidence>
<proteinExistence type="predicted"/>
<accession>A0ACC1PET6</accession>